<accession>A0A9P3PV15</accession>
<dbReference type="EMBL" id="BRPK01000011">
    <property type="protein sequence ID" value="GLB42186.1"/>
    <property type="molecule type" value="Genomic_DNA"/>
</dbReference>
<feature type="region of interest" description="Disordered" evidence="1">
    <location>
        <begin position="188"/>
        <end position="223"/>
    </location>
</feature>
<reference evidence="2" key="1">
    <citation type="submission" date="2022-07" db="EMBL/GenBank/DDBJ databases">
        <title>The genome of Lyophyllum shimeji provides insight into the initial evolution of ectomycorrhizal fungal genome.</title>
        <authorList>
            <person name="Kobayashi Y."/>
            <person name="Shibata T."/>
            <person name="Hirakawa H."/>
            <person name="Shigenobu S."/>
            <person name="Nishiyama T."/>
            <person name="Yamada A."/>
            <person name="Hasebe M."/>
            <person name="Kawaguchi M."/>
        </authorList>
    </citation>
    <scope>NUCLEOTIDE SEQUENCE</scope>
    <source>
        <strain evidence="2">AT787</strain>
    </source>
</reference>
<evidence type="ECO:0000313" key="2">
    <source>
        <dbReference type="EMBL" id="GLB42186.1"/>
    </source>
</evidence>
<feature type="compositionally biased region" description="Polar residues" evidence="1">
    <location>
        <begin position="816"/>
        <end position="825"/>
    </location>
</feature>
<feature type="region of interest" description="Disordered" evidence="1">
    <location>
        <begin position="767"/>
        <end position="845"/>
    </location>
</feature>
<feature type="compositionally biased region" description="Polar residues" evidence="1">
    <location>
        <begin position="622"/>
        <end position="644"/>
    </location>
</feature>
<feature type="compositionally biased region" description="Polar residues" evidence="1">
    <location>
        <begin position="151"/>
        <end position="173"/>
    </location>
</feature>
<feature type="region of interest" description="Disordered" evidence="1">
    <location>
        <begin position="615"/>
        <end position="706"/>
    </location>
</feature>
<feature type="compositionally biased region" description="Polar residues" evidence="1">
    <location>
        <begin position="659"/>
        <end position="685"/>
    </location>
</feature>
<feature type="region of interest" description="Disordered" evidence="1">
    <location>
        <begin position="330"/>
        <end position="357"/>
    </location>
</feature>
<keyword evidence="3" id="KW-1185">Reference proteome</keyword>
<organism evidence="2 3">
    <name type="scientific">Lyophyllum shimeji</name>
    <name type="common">Hon-shimeji</name>
    <name type="synonym">Tricholoma shimeji</name>
    <dbReference type="NCBI Taxonomy" id="47721"/>
    <lineage>
        <taxon>Eukaryota</taxon>
        <taxon>Fungi</taxon>
        <taxon>Dikarya</taxon>
        <taxon>Basidiomycota</taxon>
        <taxon>Agaricomycotina</taxon>
        <taxon>Agaricomycetes</taxon>
        <taxon>Agaricomycetidae</taxon>
        <taxon>Agaricales</taxon>
        <taxon>Tricholomatineae</taxon>
        <taxon>Lyophyllaceae</taxon>
        <taxon>Lyophyllum</taxon>
    </lineage>
</organism>
<dbReference type="Proteomes" id="UP001063166">
    <property type="component" value="Unassembled WGS sequence"/>
</dbReference>
<feature type="compositionally biased region" description="Low complexity" evidence="1">
    <location>
        <begin position="833"/>
        <end position="845"/>
    </location>
</feature>
<feature type="region of interest" description="Disordered" evidence="1">
    <location>
        <begin position="239"/>
        <end position="258"/>
    </location>
</feature>
<feature type="region of interest" description="Disordered" evidence="1">
    <location>
        <begin position="146"/>
        <end position="173"/>
    </location>
</feature>
<feature type="compositionally biased region" description="Polar residues" evidence="1">
    <location>
        <begin position="213"/>
        <end position="223"/>
    </location>
</feature>
<sequence>MIFVSSCSNRFPPCKYVYRNGSVCAQFLFRIVTRTAQLWSASDFYNAKASVASALYKRGPVPSPAHSAHVVSTLVRPKDDASYLYHSTSVASQYHSSLPIASVLITMKTADKLPIKRPNGHPQSAKTATLGNIVSPMSRIRNQMVLGGNRGTPSKADTSSISTANNGTSGSNIRKLTKAPLRRLSGFGPNKNAVHQAAPRPTQSPGSVPFHSGRTTHSTTPTSNLSAAVTEALKGTAGVGLTASRTQRFERAERAETPNVPQIIMPALAPASDVAPPPNGDTRPSTPEPEPLPHDHENGVLPQQVSSTIQEADTSFPAASICLAEGSSRAPAETSVLPPPADQHQQVNDLGEQRDHFDSSIPFAGGLSNPGPSYELGCRGMETTLPPAYSSAVYAPWHQSSTTAAYTPSRENAPQQEVGMELEDPPVNIFQPSVYYAETTQMPREMSFCSDMDVSMNLDDSPVNQVSMSSPQWDVPSSNSTSQIHTPVDNAPSATPCFTPVYQPEQYNHVGYSHVDVAQTSASLYYEPMPNVYPHHLHGPNVPHYPSEAQVYFQGTTDNALPRNTVQNTASLTFCIAPANSWQSTSTPQPVSFIAQPAFPTHPVLLQSSELSPAPETFSAFPASSTVRTDFPASDQTAPQQGQNDVRGADPDTPLDVNVTPSVPQYQRSSDSSAGPSTISSSNTKSGAIRHRSTSSSSAGTGAGAHRAVNRALPEILSLPAYHDFTVKIGKDALTARRSAPRFCYPLPRRGPSTMVFRAPDAHISTRNYLPVPDRNPRVKPVREATAATSQSTKRSRAVSYLSDEENPSKRRRTLESSVTPTRSTRANRRVSRSSPQKSQPRSARCCTDLIGSLVRHMVRTWW</sequence>
<feature type="compositionally biased region" description="Low complexity" evidence="1">
    <location>
        <begin position="694"/>
        <end position="706"/>
    </location>
</feature>
<evidence type="ECO:0000256" key="1">
    <source>
        <dbReference type="SAM" id="MobiDB-lite"/>
    </source>
</evidence>
<proteinExistence type="predicted"/>
<comment type="caution">
    <text evidence="2">The sequence shown here is derived from an EMBL/GenBank/DDBJ whole genome shotgun (WGS) entry which is preliminary data.</text>
</comment>
<name>A0A9P3PV15_LYOSH</name>
<protein>
    <submittedName>
        <fullName evidence="2">Uncharacterized protein</fullName>
    </submittedName>
</protein>
<feature type="compositionally biased region" description="Basic and acidic residues" evidence="1">
    <location>
        <begin position="247"/>
        <end position="256"/>
    </location>
</feature>
<dbReference type="AlphaFoldDB" id="A0A9P3PV15"/>
<feature type="region of interest" description="Disordered" evidence="1">
    <location>
        <begin position="270"/>
        <end position="300"/>
    </location>
</feature>
<dbReference type="OrthoDB" id="10691344at2759"/>
<gene>
    <name evidence="2" type="ORF">LshimejAT787_1102010</name>
</gene>
<evidence type="ECO:0000313" key="3">
    <source>
        <dbReference type="Proteomes" id="UP001063166"/>
    </source>
</evidence>
<feature type="region of interest" description="Disordered" evidence="1">
    <location>
        <begin position="464"/>
        <end position="484"/>
    </location>
</feature>